<sequence length="420" mass="46584">MKENSNSGGETHLPLATISDDESEEDATFLDDQNTCSPEELDKFFKLKCKIADESAVSLKKDYVLHLTANNGFTNVVAGLSSGFVHIFDTNAGLTLTRSTFTDMPKTGSNEPVSICGLRYLDESPNHLLVGDSRGFVRLFDLRTQKEQVCFEENMANVQDGAKRKAINCFDSNSNARILCMGTEQSHGNVFLLFYDIRERKPLGEYNESHENDISAVRFHDVNPDLLCSGSIYGLINIFDIKEPTEDDALMATINTESTIQKLNWHKNVYEQDLISCITHTNDFYVYQADEGDVVAKFERSHITAATKRSNEANCYVVDAHSSENGDIFLLAGTNINKGEILRTLRLNKDLTPVADFIGNKQVVRTSIFNKKNGVMVTGGESGLVTLWSAGSADLNDAPVANSSKTFKHKNKKSAKKTPY</sequence>
<protein>
    <recommendedName>
        <fullName evidence="1">WD repeat-containing protein 89</fullName>
    </recommendedName>
</protein>
<dbReference type="PANTHER" id="PTHR22889:SF0">
    <property type="entry name" value="WD REPEAT-CONTAINING PROTEIN 89"/>
    <property type="match status" value="1"/>
</dbReference>
<keyword evidence="3" id="KW-0677">Repeat</keyword>
<keyword evidence="2" id="KW-0853">WD repeat</keyword>
<feature type="compositionally biased region" description="Acidic residues" evidence="4">
    <location>
        <begin position="19"/>
        <end position="29"/>
    </location>
</feature>
<comment type="caution">
    <text evidence="5">The sequence shown here is derived from an EMBL/GenBank/DDBJ whole genome shotgun (WGS) entry which is preliminary data.</text>
</comment>
<feature type="region of interest" description="Disordered" evidence="4">
    <location>
        <begin position="399"/>
        <end position="420"/>
    </location>
</feature>
<dbReference type="InterPro" id="IPR036322">
    <property type="entry name" value="WD40_repeat_dom_sf"/>
</dbReference>
<dbReference type="SMART" id="SM00320">
    <property type="entry name" value="WD40"/>
    <property type="match status" value="4"/>
</dbReference>
<proteinExistence type="predicted"/>
<reference evidence="5" key="1">
    <citation type="submission" date="2020-11" db="EMBL/GenBank/DDBJ databases">
        <authorList>
            <person name="Whitehead M."/>
        </authorList>
    </citation>
    <scope>NUCLEOTIDE SEQUENCE</scope>
    <source>
        <strain evidence="5">EGII</strain>
    </source>
</reference>
<dbReference type="EMBL" id="CAJHJT010000056">
    <property type="protein sequence ID" value="CAD7013886.1"/>
    <property type="molecule type" value="Genomic_DNA"/>
</dbReference>
<keyword evidence="6" id="KW-1185">Reference proteome</keyword>
<organism evidence="5 6">
    <name type="scientific">Ceratitis capitata</name>
    <name type="common">Mediterranean fruit fly</name>
    <name type="synonym">Tephritis capitata</name>
    <dbReference type="NCBI Taxonomy" id="7213"/>
    <lineage>
        <taxon>Eukaryota</taxon>
        <taxon>Metazoa</taxon>
        <taxon>Ecdysozoa</taxon>
        <taxon>Arthropoda</taxon>
        <taxon>Hexapoda</taxon>
        <taxon>Insecta</taxon>
        <taxon>Pterygota</taxon>
        <taxon>Neoptera</taxon>
        <taxon>Endopterygota</taxon>
        <taxon>Diptera</taxon>
        <taxon>Brachycera</taxon>
        <taxon>Muscomorpha</taxon>
        <taxon>Tephritoidea</taxon>
        <taxon>Tephritidae</taxon>
        <taxon>Ceratitis</taxon>
        <taxon>Ceratitis</taxon>
    </lineage>
</organism>
<accession>A0A811VEU4</accession>
<evidence type="ECO:0000313" key="6">
    <source>
        <dbReference type="Proteomes" id="UP000606786"/>
    </source>
</evidence>
<dbReference type="SUPFAM" id="SSF50978">
    <property type="entry name" value="WD40 repeat-like"/>
    <property type="match status" value="1"/>
</dbReference>
<evidence type="ECO:0000313" key="5">
    <source>
        <dbReference type="EMBL" id="CAD7013886.1"/>
    </source>
</evidence>
<dbReference type="InterPro" id="IPR001680">
    <property type="entry name" value="WD40_rpt"/>
</dbReference>
<dbReference type="Proteomes" id="UP000606786">
    <property type="component" value="Unassembled WGS sequence"/>
</dbReference>
<gene>
    <name evidence="5" type="ORF">CCAP1982_LOCUS21901</name>
</gene>
<evidence type="ECO:0000256" key="2">
    <source>
        <dbReference type="ARBA" id="ARBA00022574"/>
    </source>
</evidence>
<dbReference type="AlphaFoldDB" id="A0A811VEU4"/>
<dbReference type="Gene3D" id="2.130.10.10">
    <property type="entry name" value="YVTN repeat-like/Quinoprotein amine dehydrogenase"/>
    <property type="match status" value="2"/>
</dbReference>
<evidence type="ECO:0000256" key="3">
    <source>
        <dbReference type="ARBA" id="ARBA00022737"/>
    </source>
</evidence>
<feature type="compositionally biased region" description="Basic residues" evidence="4">
    <location>
        <begin position="406"/>
        <end position="420"/>
    </location>
</feature>
<name>A0A811VEU4_CERCA</name>
<evidence type="ECO:0000256" key="4">
    <source>
        <dbReference type="SAM" id="MobiDB-lite"/>
    </source>
</evidence>
<dbReference type="InterPro" id="IPR039328">
    <property type="entry name" value="WDR89"/>
</dbReference>
<dbReference type="OrthoDB" id="25131at2759"/>
<dbReference type="KEGG" id="ccat:101449478"/>
<feature type="region of interest" description="Disordered" evidence="4">
    <location>
        <begin position="1"/>
        <end position="34"/>
    </location>
</feature>
<dbReference type="InterPro" id="IPR015943">
    <property type="entry name" value="WD40/YVTN_repeat-like_dom_sf"/>
</dbReference>
<evidence type="ECO:0000256" key="1">
    <source>
        <dbReference type="ARBA" id="ARBA00021125"/>
    </source>
</evidence>
<dbReference type="PANTHER" id="PTHR22889">
    <property type="entry name" value="WD REPEAT-CONTAINING PROTEIN 89"/>
    <property type="match status" value="1"/>
</dbReference>